<evidence type="ECO:0000256" key="5">
    <source>
        <dbReference type="ARBA" id="ARBA00022801"/>
    </source>
</evidence>
<sequence>MKTNHMLKATFCALLMFISFGKTLAQDLPKTLDWMINGESRKAVIYIPATANTKPTPVIFAFHGHGGTMLNMYRTRGFEKLWPEAIFICPQGLNTKGMLTDPEGKKSGWVMTDVTENNRDLQFFDAMLKTLRTDYKIDNNRIYATGHSNGGGFVYLLWATRANEFAAFAPTATAGGKLIPKLNTPKPGFHLMGQNDPLVKPSWQKITYTKILRINGCVQEGTKLDSNITAYTGKNGNDFQLFIHAGGHSYPKNANQPIIDFFKKYVKSTGQK</sequence>
<evidence type="ECO:0000313" key="9">
    <source>
        <dbReference type="EMBL" id="MFN0292782.1"/>
    </source>
</evidence>
<dbReference type="PANTHER" id="PTHR38050:SF2">
    <property type="entry name" value="FERULOYL ESTERASE C-RELATED"/>
    <property type="match status" value="1"/>
</dbReference>
<dbReference type="SUPFAM" id="SSF53474">
    <property type="entry name" value="alpha/beta-Hydrolases"/>
    <property type="match status" value="1"/>
</dbReference>
<feature type="chain" id="PRO_5045499616" evidence="8">
    <location>
        <begin position="26"/>
        <end position="272"/>
    </location>
</feature>
<evidence type="ECO:0000256" key="7">
    <source>
        <dbReference type="ARBA" id="ARBA00023326"/>
    </source>
</evidence>
<gene>
    <name evidence="9" type="ORF">E5L68_015395</name>
</gene>
<dbReference type="Gene3D" id="3.40.50.1820">
    <property type="entry name" value="alpha/beta hydrolase"/>
    <property type="match status" value="1"/>
</dbReference>
<feature type="signal peptide" evidence="8">
    <location>
        <begin position="1"/>
        <end position="25"/>
    </location>
</feature>
<evidence type="ECO:0000256" key="3">
    <source>
        <dbReference type="ARBA" id="ARBA00022651"/>
    </source>
</evidence>
<organism evidence="9 10">
    <name type="scientific">Pedobacter helvus</name>
    <dbReference type="NCBI Taxonomy" id="2563444"/>
    <lineage>
        <taxon>Bacteria</taxon>
        <taxon>Pseudomonadati</taxon>
        <taxon>Bacteroidota</taxon>
        <taxon>Sphingobacteriia</taxon>
        <taxon>Sphingobacteriales</taxon>
        <taxon>Sphingobacteriaceae</taxon>
        <taxon>Pedobacter</taxon>
    </lineage>
</organism>
<keyword evidence="6" id="KW-0119">Carbohydrate metabolism</keyword>
<dbReference type="Proteomes" id="UP001517367">
    <property type="component" value="Unassembled WGS sequence"/>
</dbReference>
<evidence type="ECO:0000313" key="10">
    <source>
        <dbReference type="Proteomes" id="UP001517367"/>
    </source>
</evidence>
<name>A0ABW9JPC1_9SPHI</name>
<dbReference type="InterPro" id="IPR029058">
    <property type="entry name" value="AB_hydrolase_fold"/>
</dbReference>
<accession>A0ABW9JPC1</accession>
<reference evidence="9 10" key="1">
    <citation type="submission" date="2024-12" db="EMBL/GenBank/DDBJ databases">
        <authorList>
            <person name="Hu S."/>
        </authorList>
    </citation>
    <scope>NUCLEOTIDE SEQUENCE [LARGE SCALE GENOMIC DNA]</scope>
    <source>
        <strain evidence="9 10">P-25</strain>
    </source>
</reference>
<dbReference type="EMBL" id="SRMP02000034">
    <property type="protein sequence ID" value="MFN0292782.1"/>
    <property type="molecule type" value="Genomic_DNA"/>
</dbReference>
<proteinExistence type="predicted"/>
<keyword evidence="2" id="KW-0964">Secreted</keyword>
<evidence type="ECO:0000256" key="1">
    <source>
        <dbReference type="ARBA" id="ARBA00004613"/>
    </source>
</evidence>
<evidence type="ECO:0000256" key="4">
    <source>
        <dbReference type="ARBA" id="ARBA00022729"/>
    </source>
</evidence>
<comment type="caution">
    <text evidence="9">The sequence shown here is derived from an EMBL/GenBank/DDBJ whole genome shotgun (WGS) entry which is preliminary data.</text>
</comment>
<keyword evidence="7" id="KW-0624">Polysaccharide degradation</keyword>
<dbReference type="GO" id="GO:0016787">
    <property type="term" value="F:hydrolase activity"/>
    <property type="evidence" value="ECO:0007669"/>
    <property type="project" value="UniProtKB-KW"/>
</dbReference>
<keyword evidence="4 8" id="KW-0732">Signal</keyword>
<keyword evidence="10" id="KW-1185">Reference proteome</keyword>
<evidence type="ECO:0000256" key="2">
    <source>
        <dbReference type="ARBA" id="ARBA00022525"/>
    </source>
</evidence>
<dbReference type="RefSeq" id="WP_212751547.1">
    <property type="nucleotide sequence ID" value="NZ_SRMP02000034.1"/>
</dbReference>
<keyword evidence="3" id="KW-0858">Xylan degradation</keyword>
<evidence type="ECO:0000256" key="6">
    <source>
        <dbReference type="ARBA" id="ARBA00023277"/>
    </source>
</evidence>
<keyword evidence="5 9" id="KW-0378">Hydrolase</keyword>
<dbReference type="InterPro" id="IPR043595">
    <property type="entry name" value="FaeB/C/D"/>
</dbReference>
<protein>
    <submittedName>
        <fullName evidence="9">Alpha/beta hydrolase family esterase</fullName>
    </submittedName>
</protein>
<comment type="subcellular location">
    <subcellularLocation>
        <location evidence="1">Secreted</location>
    </subcellularLocation>
</comment>
<dbReference type="PANTHER" id="PTHR38050">
    <property type="match status" value="1"/>
</dbReference>
<evidence type="ECO:0000256" key="8">
    <source>
        <dbReference type="SAM" id="SignalP"/>
    </source>
</evidence>